<evidence type="ECO:0000256" key="2">
    <source>
        <dbReference type="ARBA" id="ARBA00022729"/>
    </source>
</evidence>
<dbReference type="InterPro" id="IPR000742">
    <property type="entry name" value="EGF"/>
</dbReference>
<evidence type="ECO:0000313" key="11">
    <source>
        <dbReference type="Proteomes" id="UP000078046"/>
    </source>
</evidence>
<dbReference type="InterPro" id="IPR013032">
    <property type="entry name" value="EGF-like_CS"/>
</dbReference>
<dbReference type="Gene3D" id="2.10.25.10">
    <property type="entry name" value="Laminin"/>
    <property type="match status" value="3"/>
</dbReference>
<keyword evidence="1 6" id="KW-0245">EGF-like domain</keyword>
<dbReference type="PROSITE" id="PS00022">
    <property type="entry name" value="EGF_1"/>
    <property type="match status" value="3"/>
</dbReference>
<evidence type="ECO:0000259" key="8">
    <source>
        <dbReference type="PROSITE" id="PS50026"/>
    </source>
</evidence>
<feature type="chain" id="PRO_5008056784" evidence="7">
    <location>
        <begin position="19"/>
        <end position="1285"/>
    </location>
</feature>
<dbReference type="PROSITE" id="PS50026">
    <property type="entry name" value="EGF_3"/>
    <property type="match status" value="3"/>
</dbReference>
<name>A0A177AYQ5_9BILA</name>
<gene>
    <name evidence="10" type="ORF">A3Q56_05127</name>
</gene>
<evidence type="ECO:0000256" key="6">
    <source>
        <dbReference type="PROSITE-ProRule" id="PRU00076"/>
    </source>
</evidence>
<dbReference type="SUPFAM" id="SSF53300">
    <property type="entry name" value="vWA-like"/>
    <property type="match status" value="5"/>
</dbReference>
<dbReference type="PANTHER" id="PTHR24020:SF84">
    <property type="entry name" value="VWFA DOMAIN-CONTAINING PROTEIN"/>
    <property type="match status" value="1"/>
</dbReference>
<dbReference type="PANTHER" id="PTHR24020">
    <property type="entry name" value="COLLAGEN ALPHA"/>
    <property type="match status" value="1"/>
</dbReference>
<dbReference type="FunFam" id="2.10.25.10:FF:000031">
    <property type="entry name" value="neurogenic locus notch homolog protein 3"/>
    <property type="match status" value="1"/>
</dbReference>
<protein>
    <submittedName>
        <fullName evidence="10">Uncharacterized protein</fullName>
    </submittedName>
</protein>
<dbReference type="PROSITE" id="PS01187">
    <property type="entry name" value="EGF_CA"/>
    <property type="match status" value="1"/>
</dbReference>
<feature type="domain" description="VWFA" evidence="9">
    <location>
        <begin position="23"/>
        <end position="259"/>
    </location>
</feature>
<dbReference type="CDD" id="cd00198">
    <property type="entry name" value="vWFA"/>
    <property type="match status" value="2"/>
</dbReference>
<dbReference type="InterPro" id="IPR002035">
    <property type="entry name" value="VWF_A"/>
</dbReference>
<accession>A0A177AYQ5</accession>
<feature type="domain" description="EGF-like" evidence="8">
    <location>
        <begin position="1053"/>
        <end position="1089"/>
    </location>
</feature>
<organism evidence="10 11">
    <name type="scientific">Intoshia linei</name>
    <dbReference type="NCBI Taxonomy" id="1819745"/>
    <lineage>
        <taxon>Eukaryota</taxon>
        <taxon>Metazoa</taxon>
        <taxon>Spiralia</taxon>
        <taxon>Lophotrochozoa</taxon>
        <taxon>Mesozoa</taxon>
        <taxon>Orthonectida</taxon>
        <taxon>Rhopaluridae</taxon>
        <taxon>Intoshia</taxon>
    </lineage>
</organism>
<dbReference type="OrthoDB" id="5985714at2759"/>
<feature type="domain" description="EGF-like" evidence="8">
    <location>
        <begin position="780"/>
        <end position="816"/>
    </location>
</feature>
<feature type="domain" description="VWFA" evidence="9">
    <location>
        <begin position="599"/>
        <end position="784"/>
    </location>
</feature>
<dbReference type="SMART" id="SM00179">
    <property type="entry name" value="EGF_CA"/>
    <property type="match status" value="3"/>
</dbReference>
<feature type="domain" description="VWFA" evidence="9">
    <location>
        <begin position="824"/>
        <end position="1046"/>
    </location>
</feature>
<dbReference type="SUPFAM" id="SSF57196">
    <property type="entry name" value="EGF/Laminin"/>
    <property type="match status" value="2"/>
</dbReference>
<keyword evidence="3" id="KW-0677">Repeat</keyword>
<feature type="domain" description="VWFA" evidence="9">
    <location>
        <begin position="351"/>
        <end position="552"/>
    </location>
</feature>
<dbReference type="InterPro" id="IPR000152">
    <property type="entry name" value="EGF-type_Asp/Asn_hydroxyl_site"/>
</dbReference>
<dbReference type="InterPro" id="IPR050525">
    <property type="entry name" value="ECM_Assembly_Org"/>
</dbReference>
<sequence length="1285" mass="147788">MNLNTIKLIFLLFGYVVGHCDIEICFVIDSSTSIVINQKFGETSNWNQILGFYYNITETLPVIEWTHSNYNDHQEHLHHHHYNKTKNLQQSVMIKLAVVQFSRSGQISIPLTMYNSMTYLDFKNDLKTLDHTGGLTNIASALKKVQEVFDLGKHESRHDHHKYDDHHFDEWLYVTKNNPHSEKIVIFLTDGRDYAHHDEINHLSQILMDNHVKIYAIGIGEDVDYHQLLTITKNENQIYLLKAFDDLKTLKSLKLPDTCTNEYVFSENNITTNHISSVNHHEHEHNANDFFEGADPHLDHHEHHHHHYNKTKQSYDTTQRPKFYVFTHDNDTSVSDYNIQPRIPVKLCRDEIYITLVIDKILPNSYNSKEYKDMILDILIKLNLNYKYQKIVIVTFNRETVAVLNKINEENDFSHTKTIIESIQTEALSDTSIKVSYKFVLDEINNNVLSESNIPKSARPLCIFISTSSRNYKSGRFIKNIDTYFESMSQTIIAANRLKLAGVHIITISAGSYVDKDLLSHLASYPNLSNQYSVKSNAKFNAVKLEQFVKKICQGTDACLAKPCKNGGKCSNSFGKFHCTCLAGFGGELCENSCKNPANVILAIDSSLSIGLQNFRMQEYLARKLIIDINIDAFSIAGILYYSNNNTQILNLNSNANTMNTLDLLTFNYKGGKSNVAASISAACKMFKKNAESKNVGTNALIIFSDGLSNTQIYDWQAVRHFKEQLPSVYIILVTVAQNSKNVNVFSDYDYLYTLGSIVDEHVVVEKKNLKDRMISLKSMHDYCIDNPCLNGSECINYLNKYKCICREGFSGKHCERSCSPKKDIIIILEVSDSENFDGMILSLENQLQTIGAIDEKDFTQKTRIGLITFSTGENPIKEFDLSKFKRMEDVIHAINLIDPLKKKYNGPEKLFAALDKALEFAETMFLIKPHERKQHLLILLTDESKIKETITSSYAMKHGNHHTHDNHRFNSRHTVPENTKNVIHYDMNIIRTCIHLKIANVDINIIYVGHNLPSSFIKSVVSYPYQNHMYAVSERSDLKYITEKLSFMYCDDYNNCYNQDCSGNGHCMDKSNYFYCKCDAGFSGKECSNNCKAKTDVLILTDMSMLANAKRSKINIIRRFLKRFIYMLPLDDRTSRLAYGIYGEIALINYNFDKFQNQTSILNSMEYMLHPYTPSAKYNHHNHIDRYDEFHATIHQFMEEAEHRPKSSKIVFVITDGMNSNFDHYHRHPLTPLDQIADIYVIAVGDDINPNRLKKIVNYDSQVIVTKNEHSLDNAFKVLREILC</sequence>
<keyword evidence="2 7" id="KW-0732">Signal</keyword>
<feature type="disulfide bond" evidence="6">
    <location>
        <begin position="581"/>
        <end position="590"/>
    </location>
</feature>
<evidence type="ECO:0000256" key="3">
    <source>
        <dbReference type="ARBA" id="ARBA00022737"/>
    </source>
</evidence>
<keyword evidence="11" id="KW-1185">Reference proteome</keyword>
<dbReference type="Gene3D" id="3.40.50.410">
    <property type="entry name" value="von Willebrand factor, type A domain"/>
    <property type="match status" value="5"/>
</dbReference>
<feature type="domain" description="EGF-like" evidence="8">
    <location>
        <begin position="555"/>
        <end position="591"/>
    </location>
</feature>
<dbReference type="SMART" id="SM00327">
    <property type="entry name" value="VWA"/>
    <property type="match status" value="4"/>
</dbReference>
<dbReference type="GO" id="GO:0005509">
    <property type="term" value="F:calcium ion binding"/>
    <property type="evidence" value="ECO:0007669"/>
    <property type="project" value="InterPro"/>
</dbReference>
<evidence type="ECO:0000256" key="7">
    <source>
        <dbReference type="SAM" id="SignalP"/>
    </source>
</evidence>
<dbReference type="PROSITE" id="PS00010">
    <property type="entry name" value="ASX_HYDROXYL"/>
    <property type="match status" value="3"/>
</dbReference>
<dbReference type="InterPro" id="IPR018097">
    <property type="entry name" value="EGF_Ca-bd_CS"/>
</dbReference>
<dbReference type="SMART" id="SM00181">
    <property type="entry name" value="EGF"/>
    <property type="match status" value="3"/>
</dbReference>
<feature type="signal peptide" evidence="7">
    <location>
        <begin position="1"/>
        <end position="18"/>
    </location>
</feature>
<dbReference type="Pfam" id="PF12661">
    <property type="entry name" value="hEGF"/>
    <property type="match status" value="1"/>
</dbReference>
<dbReference type="PROSITE" id="PS50234">
    <property type="entry name" value="VWFA"/>
    <property type="match status" value="5"/>
</dbReference>
<feature type="disulfide bond" evidence="6">
    <location>
        <begin position="1079"/>
        <end position="1088"/>
    </location>
</feature>
<comment type="caution">
    <text evidence="10">The sequence shown here is derived from an EMBL/GenBank/DDBJ whole genome shotgun (WGS) entry which is preliminary data.</text>
</comment>
<dbReference type="FunFam" id="2.10.25.10:FF:000255">
    <property type="entry name" value="Sushi, nidogen and EGF-like domains 1"/>
    <property type="match status" value="1"/>
</dbReference>
<proteinExistence type="predicted"/>
<dbReference type="Proteomes" id="UP000078046">
    <property type="component" value="Unassembled WGS sequence"/>
</dbReference>
<keyword evidence="4 6" id="KW-1015">Disulfide bond</keyword>
<dbReference type="InterPro" id="IPR001881">
    <property type="entry name" value="EGF-like_Ca-bd_dom"/>
</dbReference>
<comment type="caution">
    <text evidence="6">Lacks conserved residue(s) required for the propagation of feature annotation.</text>
</comment>
<dbReference type="Pfam" id="PF00008">
    <property type="entry name" value="EGF"/>
    <property type="match status" value="2"/>
</dbReference>
<evidence type="ECO:0000256" key="4">
    <source>
        <dbReference type="ARBA" id="ARBA00023157"/>
    </source>
</evidence>
<evidence type="ECO:0000256" key="5">
    <source>
        <dbReference type="ARBA" id="ARBA00023180"/>
    </source>
</evidence>
<dbReference type="Pfam" id="PF00092">
    <property type="entry name" value="VWA"/>
    <property type="match status" value="4"/>
</dbReference>
<dbReference type="EMBL" id="LWCA01000738">
    <property type="protein sequence ID" value="OAF67139.1"/>
    <property type="molecule type" value="Genomic_DNA"/>
</dbReference>
<dbReference type="CDD" id="cd00054">
    <property type="entry name" value="EGF_CA"/>
    <property type="match status" value="3"/>
</dbReference>
<reference evidence="10 11" key="1">
    <citation type="submission" date="2016-04" db="EMBL/GenBank/DDBJ databases">
        <title>The genome of Intoshia linei affirms orthonectids as highly simplified spiralians.</title>
        <authorList>
            <person name="Mikhailov K.V."/>
            <person name="Slusarev G.S."/>
            <person name="Nikitin M.A."/>
            <person name="Logacheva M.D."/>
            <person name="Penin A."/>
            <person name="Aleoshin V."/>
            <person name="Panchin Y.V."/>
        </authorList>
    </citation>
    <scope>NUCLEOTIDE SEQUENCE [LARGE SCALE GENOMIC DNA]</scope>
    <source>
        <strain evidence="10">Intl2013</strain>
        <tissue evidence="10">Whole animal</tissue>
    </source>
</reference>
<evidence type="ECO:0000259" key="9">
    <source>
        <dbReference type="PROSITE" id="PS50234"/>
    </source>
</evidence>
<keyword evidence="5" id="KW-0325">Glycoprotein</keyword>
<feature type="disulfide bond" evidence="6">
    <location>
        <begin position="806"/>
        <end position="815"/>
    </location>
</feature>
<evidence type="ECO:0000256" key="1">
    <source>
        <dbReference type="ARBA" id="ARBA00022536"/>
    </source>
</evidence>
<feature type="domain" description="VWFA" evidence="9">
    <location>
        <begin position="1097"/>
        <end position="1283"/>
    </location>
</feature>
<evidence type="ECO:0000313" key="10">
    <source>
        <dbReference type="EMBL" id="OAF67139.1"/>
    </source>
</evidence>
<dbReference type="InterPro" id="IPR036465">
    <property type="entry name" value="vWFA_dom_sf"/>
</dbReference>